<keyword evidence="3" id="KW-1185">Reference proteome</keyword>
<dbReference type="OrthoDB" id="2413078at2"/>
<dbReference type="AlphaFoldDB" id="A0A498D131"/>
<comment type="caution">
    <text evidence="2">The sequence shown here is derived from an EMBL/GenBank/DDBJ whole genome shotgun (WGS) entry which is preliminary data.</text>
</comment>
<accession>A0A498D131</accession>
<name>A0A498D131_9BACI</name>
<feature type="transmembrane region" description="Helical" evidence="1">
    <location>
        <begin position="29"/>
        <end position="47"/>
    </location>
</feature>
<evidence type="ECO:0000313" key="3">
    <source>
        <dbReference type="Proteomes" id="UP000270219"/>
    </source>
</evidence>
<sequence>MFGFGFYDVFIIAGILGVQYFLSTRNSVYWGGLIPLVFVIWRTWILLNENDKFFAYVLILLVGLAFLIGGWYEGRQALHKKRKQELDKMKSYDMK</sequence>
<reference evidence="2 3" key="1">
    <citation type="submission" date="2018-10" db="EMBL/GenBank/DDBJ databases">
        <title>Oceanobacillus sp. YLB-02 draft genome.</title>
        <authorList>
            <person name="Yu L."/>
        </authorList>
    </citation>
    <scope>NUCLEOTIDE SEQUENCE [LARGE SCALE GENOMIC DNA]</scope>
    <source>
        <strain evidence="2 3">YLB-02</strain>
    </source>
</reference>
<evidence type="ECO:0000313" key="2">
    <source>
        <dbReference type="EMBL" id="RLL40105.1"/>
    </source>
</evidence>
<dbReference type="RefSeq" id="WP_121525064.1">
    <property type="nucleotide sequence ID" value="NZ_RCHR01000013.1"/>
</dbReference>
<gene>
    <name evidence="2" type="ORF">D8M04_19375</name>
</gene>
<keyword evidence="1" id="KW-0472">Membrane</keyword>
<organism evidence="2 3">
    <name type="scientific">Oceanobacillus piezotolerans</name>
    <dbReference type="NCBI Taxonomy" id="2448030"/>
    <lineage>
        <taxon>Bacteria</taxon>
        <taxon>Bacillati</taxon>
        <taxon>Bacillota</taxon>
        <taxon>Bacilli</taxon>
        <taxon>Bacillales</taxon>
        <taxon>Bacillaceae</taxon>
        <taxon>Oceanobacillus</taxon>
    </lineage>
</organism>
<keyword evidence="1" id="KW-1133">Transmembrane helix</keyword>
<evidence type="ECO:0000256" key="1">
    <source>
        <dbReference type="SAM" id="Phobius"/>
    </source>
</evidence>
<proteinExistence type="predicted"/>
<protein>
    <submittedName>
        <fullName evidence="2">Uncharacterized protein</fullName>
    </submittedName>
</protein>
<dbReference type="EMBL" id="RCHR01000013">
    <property type="protein sequence ID" value="RLL40105.1"/>
    <property type="molecule type" value="Genomic_DNA"/>
</dbReference>
<feature type="transmembrane region" description="Helical" evidence="1">
    <location>
        <begin position="53"/>
        <end position="72"/>
    </location>
</feature>
<dbReference type="Proteomes" id="UP000270219">
    <property type="component" value="Unassembled WGS sequence"/>
</dbReference>
<keyword evidence="1" id="KW-0812">Transmembrane</keyword>
<feature type="transmembrane region" description="Helical" evidence="1">
    <location>
        <begin position="6"/>
        <end position="22"/>
    </location>
</feature>